<evidence type="ECO:0000313" key="1">
    <source>
        <dbReference type="EMBL" id="PVU75073.1"/>
    </source>
</evidence>
<evidence type="ECO:0000313" key="2">
    <source>
        <dbReference type="Proteomes" id="UP000245638"/>
    </source>
</evidence>
<accession>A0A2T9X4Q4</accession>
<name>A0A2T9X4Q4_9CREN</name>
<protein>
    <submittedName>
        <fullName evidence="1">Uncharacterized protein</fullName>
    </submittedName>
</protein>
<gene>
    <name evidence="1" type="ORF">DDW13_05505</name>
</gene>
<reference evidence="1 2" key="1">
    <citation type="journal article" date="2015" name="Appl. Environ. Microbiol.">
        <title>Nanoarchaeota, Their Sulfolobales Host, and Nanoarchaeota Virus Distribution across Yellowstone National Park Hot Springs.</title>
        <authorList>
            <person name="Munson-McGee J.H."/>
            <person name="Field E.K."/>
            <person name="Bateson M."/>
            <person name="Rooney C."/>
            <person name="Stepanauskas R."/>
            <person name="Young M.J."/>
        </authorList>
    </citation>
    <scope>NUCLEOTIDE SEQUENCE [LARGE SCALE GENOMIC DNA]</scope>
    <source>
        <strain evidence="1">SCGC AC-742_N10</strain>
    </source>
</reference>
<proteinExistence type="predicted"/>
<dbReference type="EMBL" id="QEFD01000161">
    <property type="protein sequence ID" value="PVU75073.1"/>
    <property type="molecule type" value="Genomic_DNA"/>
</dbReference>
<sequence>LGSGIYPGLVYGLKINSNEINDIKNKIKYYDEICEREPKLCDFKERVELMNRVEKIVNDYVYNYTLEGYLINDSYLILGLSKAINELLKYSTLEE</sequence>
<dbReference type="AlphaFoldDB" id="A0A2T9X4Q4"/>
<comment type="caution">
    <text evidence="1">The sequence shown here is derived from an EMBL/GenBank/DDBJ whole genome shotgun (WGS) entry which is preliminary data.</text>
</comment>
<organism evidence="1 2">
    <name type="scientific">Acidianus hospitalis</name>
    <dbReference type="NCBI Taxonomy" id="563177"/>
    <lineage>
        <taxon>Archaea</taxon>
        <taxon>Thermoproteota</taxon>
        <taxon>Thermoprotei</taxon>
        <taxon>Sulfolobales</taxon>
        <taxon>Sulfolobaceae</taxon>
        <taxon>Acidianus</taxon>
    </lineage>
</organism>
<feature type="non-terminal residue" evidence="1">
    <location>
        <position position="1"/>
    </location>
</feature>
<dbReference type="Proteomes" id="UP000245638">
    <property type="component" value="Unassembled WGS sequence"/>
</dbReference>